<sequence length="69" mass="7696">MMKGLPVSAALIIYPGQFVFDQNHLLADALSDVSRSRADTPKSQPHNSPKLNLIERLTFQLLETLCCLK</sequence>
<name>A0ABM6Q975_9PROT</name>
<dbReference type="EMBL" id="CP024199">
    <property type="protein sequence ID" value="AUG53081.1"/>
    <property type="molecule type" value="Genomic_DNA"/>
</dbReference>
<organism evidence="1 2">
    <name type="scientific">Thalassospira marina</name>
    <dbReference type="NCBI Taxonomy" id="2048283"/>
    <lineage>
        <taxon>Bacteria</taxon>
        <taxon>Pseudomonadati</taxon>
        <taxon>Pseudomonadota</taxon>
        <taxon>Alphaproteobacteria</taxon>
        <taxon>Rhodospirillales</taxon>
        <taxon>Thalassospiraceae</taxon>
        <taxon>Thalassospira</taxon>
    </lineage>
</organism>
<reference evidence="1 2" key="1">
    <citation type="submission" date="2017-10" db="EMBL/GenBank/DDBJ databases">
        <title>Biodiversity and function of Thalassospira species in the particle-attached aromatic-hydrocarbon-degrading consortia from the surface seawater of the China South Sea.</title>
        <authorList>
            <person name="Dong C."/>
            <person name="Liu R."/>
            <person name="Shao Z."/>
        </authorList>
    </citation>
    <scope>NUCLEOTIDE SEQUENCE [LARGE SCALE GENOMIC DNA]</scope>
    <source>
        <strain evidence="1 2">CSC3H3</strain>
    </source>
</reference>
<keyword evidence="2" id="KW-1185">Reference proteome</keyword>
<evidence type="ECO:0000313" key="1">
    <source>
        <dbReference type="EMBL" id="AUG53081.1"/>
    </source>
</evidence>
<gene>
    <name evidence="1" type="ORF">CSC3H3_10425</name>
</gene>
<accession>A0ABM6Q975</accession>
<protein>
    <submittedName>
        <fullName evidence="1">Uncharacterized protein</fullName>
    </submittedName>
</protein>
<dbReference type="Proteomes" id="UP000233458">
    <property type="component" value="Chromosome"/>
</dbReference>
<evidence type="ECO:0000313" key="2">
    <source>
        <dbReference type="Proteomes" id="UP000233458"/>
    </source>
</evidence>
<proteinExistence type="predicted"/>